<dbReference type="InterPro" id="IPR049492">
    <property type="entry name" value="BD-FAE-like_dom"/>
</dbReference>
<dbReference type="Pfam" id="PF20434">
    <property type="entry name" value="BD-FAE"/>
    <property type="match status" value="1"/>
</dbReference>
<feature type="signal peptide" evidence="1">
    <location>
        <begin position="1"/>
        <end position="16"/>
    </location>
</feature>
<dbReference type="InterPro" id="IPR029058">
    <property type="entry name" value="AB_hydrolase_fold"/>
</dbReference>
<gene>
    <name evidence="3" type="ORF">HZF10_08505</name>
</gene>
<dbReference type="AlphaFoldDB" id="A0A7Y8Y1X1"/>
<keyword evidence="3" id="KW-0378">Hydrolase</keyword>
<keyword evidence="4" id="KW-1185">Reference proteome</keyword>
<sequence length="308" mass="33674">MKKILLLLLIPSVLLAQKPTFKTDEIAVNDLLKGTLYTPENAKKTPLLILLSGSGPTDRNGNQAGMENNSLKMLSESAAKSGIAVYTFDKRIIAQMKNGTVDEKTLSFEDFINDAKQVISFFRAKKKYSKIVVAGHSEGSLIGMIAANGNADGFISISGAGRSIDKVVTDQIVKQAPMLKDEVEKDFALLKKGETFTLQDQTLAMLFRESVQPYLISWLKYDPTAEIAKLKIPVLIINGTKDLQVNQSEAELLKAAKPDAKLVIIENMNHVLKEISGGDQENGASYSNPELPISDKLTTSVNQFIKSL</sequence>
<dbReference type="Gene3D" id="3.40.50.1820">
    <property type="entry name" value="alpha/beta hydrolase"/>
    <property type="match status" value="1"/>
</dbReference>
<dbReference type="InterPro" id="IPR053145">
    <property type="entry name" value="AB_hydrolase_Est10"/>
</dbReference>
<proteinExistence type="predicted"/>
<dbReference type="EMBL" id="JACBJI010000003">
    <property type="protein sequence ID" value="NYA70956.1"/>
    <property type="molecule type" value="Genomic_DNA"/>
</dbReference>
<accession>A0A7Y8Y1X1</accession>
<feature type="domain" description="BD-FAE-like" evidence="2">
    <location>
        <begin position="36"/>
        <end position="255"/>
    </location>
</feature>
<comment type="caution">
    <text evidence="3">The sequence shown here is derived from an EMBL/GenBank/DDBJ whole genome shotgun (WGS) entry which is preliminary data.</text>
</comment>
<dbReference type="GO" id="GO:0052689">
    <property type="term" value="F:carboxylic ester hydrolase activity"/>
    <property type="evidence" value="ECO:0007669"/>
    <property type="project" value="TreeGrafter"/>
</dbReference>
<organism evidence="3 4">
    <name type="scientific">Flavobacterium agri</name>
    <dbReference type="NCBI Taxonomy" id="2743471"/>
    <lineage>
        <taxon>Bacteria</taxon>
        <taxon>Pseudomonadati</taxon>
        <taxon>Bacteroidota</taxon>
        <taxon>Flavobacteriia</taxon>
        <taxon>Flavobacteriales</taxon>
        <taxon>Flavobacteriaceae</taxon>
        <taxon>Flavobacterium</taxon>
    </lineage>
</organism>
<dbReference type="SUPFAM" id="SSF53474">
    <property type="entry name" value="alpha/beta-Hydrolases"/>
    <property type="match status" value="1"/>
</dbReference>
<dbReference type="PANTHER" id="PTHR43265:SF1">
    <property type="entry name" value="ESTERASE ESTD"/>
    <property type="match status" value="1"/>
</dbReference>
<reference evidence="3 4" key="1">
    <citation type="submission" date="2020-07" db="EMBL/GenBank/DDBJ databases">
        <authorList>
            <person name="Sun Q."/>
        </authorList>
    </citation>
    <scope>NUCLEOTIDE SEQUENCE [LARGE SCALE GENOMIC DNA]</scope>
    <source>
        <strain evidence="3 4">MAH-1</strain>
    </source>
</reference>
<feature type="chain" id="PRO_5030900648" evidence="1">
    <location>
        <begin position="17"/>
        <end position="308"/>
    </location>
</feature>
<dbReference type="PANTHER" id="PTHR43265">
    <property type="entry name" value="ESTERASE ESTD"/>
    <property type="match status" value="1"/>
</dbReference>
<evidence type="ECO:0000259" key="2">
    <source>
        <dbReference type="Pfam" id="PF20434"/>
    </source>
</evidence>
<keyword evidence="1" id="KW-0732">Signal</keyword>
<evidence type="ECO:0000313" key="3">
    <source>
        <dbReference type="EMBL" id="NYA70956.1"/>
    </source>
</evidence>
<evidence type="ECO:0000313" key="4">
    <source>
        <dbReference type="Proteomes" id="UP000535020"/>
    </source>
</evidence>
<protein>
    <submittedName>
        <fullName evidence="3">Alpha/beta hydrolase</fullName>
    </submittedName>
</protein>
<name>A0A7Y8Y1X1_9FLAO</name>
<dbReference type="Proteomes" id="UP000535020">
    <property type="component" value="Unassembled WGS sequence"/>
</dbReference>
<evidence type="ECO:0000256" key="1">
    <source>
        <dbReference type="SAM" id="SignalP"/>
    </source>
</evidence>
<dbReference type="RefSeq" id="WP_176005766.1">
    <property type="nucleotide sequence ID" value="NZ_JABWMI010000010.1"/>
</dbReference>